<evidence type="ECO:0000313" key="7">
    <source>
        <dbReference type="Proteomes" id="UP000095284"/>
    </source>
</evidence>
<name>A0A1I7SQ59_BURXY</name>
<feature type="domain" description="Bacterial surface antigen (D15)" evidence="6">
    <location>
        <begin position="187"/>
        <end position="494"/>
    </location>
</feature>
<evidence type="ECO:0000259" key="6">
    <source>
        <dbReference type="Pfam" id="PF01103"/>
    </source>
</evidence>
<dbReference type="Pfam" id="PF01103">
    <property type="entry name" value="Omp85"/>
    <property type="match status" value="1"/>
</dbReference>
<evidence type="ECO:0000256" key="4">
    <source>
        <dbReference type="ARBA" id="ARBA00022692"/>
    </source>
</evidence>
<proteinExistence type="inferred from homology"/>
<dbReference type="PANTHER" id="PTHR12815:SF18">
    <property type="entry name" value="SORTING AND ASSEMBLY MACHINERY COMPONENT 50 HOMOLOG"/>
    <property type="match status" value="1"/>
</dbReference>
<dbReference type="AlphaFoldDB" id="A0A1I7SQ59"/>
<dbReference type="Gene3D" id="2.40.160.50">
    <property type="entry name" value="membrane protein fhac: a member of the omp85/tpsb transporter family"/>
    <property type="match status" value="1"/>
</dbReference>
<dbReference type="PANTHER" id="PTHR12815">
    <property type="entry name" value="SORTING AND ASSEMBLY MACHINERY SAMM50 PROTEIN FAMILY MEMBER"/>
    <property type="match status" value="1"/>
</dbReference>
<accession>A0A1I7SQ59</accession>
<evidence type="ECO:0000256" key="3">
    <source>
        <dbReference type="ARBA" id="ARBA00022452"/>
    </source>
</evidence>
<evidence type="ECO:0000256" key="1">
    <source>
        <dbReference type="ARBA" id="ARBA00004374"/>
    </source>
</evidence>
<evidence type="ECO:0000256" key="5">
    <source>
        <dbReference type="ARBA" id="ARBA00023136"/>
    </source>
</evidence>
<evidence type="ECO:0000256" key="2">
    <source>
        <dbReference type="ARBA" id="ARBA00010913"/>
    </source>
</evidence>
<dbReference type="InterPro" id="IPR000184">
    <property type="entry name" value="Bac_surfAg_D15"/>
</dbReference>
<evidence type="ECO:0000313" key="8">
    <source>
        <dbReference type="WBParaSite" id="BXY_1520400.1"/>
    </source>
</evidence>
<dbReference type="GO" id="GO:0045040">
    <property type="term" value="P:protein insertion into mitochondrial outer membrane"/>
    <property type="evidence" value="ECO:0007669"/>
    <property type="project" value="TreeGrafter"/>
</dbReference>
<keyword evidence="5" id="KW-0472">Membrane</keyword>
<keyword evidence="3" id="KW-1134">Transmembrane beta strand</keyword>
<comment type="similarity">
    <text evidence="2">Belongs to the SAM50/omp85 family.</text>
</comment>
<sequence>MRIRGVVLRKEFVILFYQFSTNKCGSCAHNTQSAKKWARAGEIYFRDLFLEVGQKEEGGYWFGRMPYHLAQVIFGQTQSHSCVLTGVRFDNVTKTKKDALIKETAELYNSRNLNELIVKAHMASQHMEDVGLMERCAALIEKTPGLRNGYNVRFVVKEPKKVVAGVKMGVTSSGTVDGSLTASKGSLYGRGETADVSYSSTIKGAHTFSVNYIKPWLGWQVYKNSGIALRRVLEYLPWNGCNLTENSMVVQHGQAFMNKKLFNLLKLNFSWRTLLPTDKSAFSIREHAGHTTKISLENVIQFDNRDRPILPSTGATVRLMTELASFLGDSSFVRNEVLLQAATKLPFGTFLSGTINLQAVQNIGDTTLHVLDRVYLGGPQDVRGFEINSIGPRSENSVLGGTAAAAFGAHLFLPLYPKDVFYAHAFTTGGTVASVRSREWISDMSESMRVTAGLGVTAVLKNIIRFELSYVVPVAHVGGDRCESGVYFGAGTSFL</sequence>
<reference evidence="8" key="1">
    <citation type="submission" date="2016-11" db="UniProtKB">
        <authorList>
            <consortium name="WormBaseParasite"/>
        </authorList>
    </citation>
    <scope>IDENTIFICATION</scope>
</reference>
<dbReference type="GO" id="GO:0005741">
    <property type="term" value="C:mitochondrial outer membrane"/>
    <property type="evidence" value="ECO:0007669"/>
    <property type="project" value="UniProtKB-SubCell"/>
</dbReference>
<dbReference type="eggNOG" id="KOG2602">
    <property type="taxonomic scope" value="Eukaryota"/>
</dbReference>
<dbReference type="InterPro" id="IPR039910">
    <property type="entry name" value="D15-like"/>
</dbReference>
<organism evidence="7 8">
    <name type="scientific">Bursaphelenchus xylophilus</name>
    <name type="common">Pinewood nematode worm</name>
    <name type="synonym">Aphelenchoides xylophilus</name>
    <dbReference type="NCBI Taxonomy" id="6326"/>
    <lineage>
        <taxon>Eukaryota</taxon>
        <taxon>Metazoa</taxon>
        <taxon>Ecdysozoa</taxon>
        <taxon>Nematoda</taxon>
        <taxon>Chromadorea</taxon>
        <taxon>Rhabditida</taxon>
        <taxon>Tylenchina</taxon>
        <taxon>Tylenchomorpha</taxon>
        <taxon>Aphelenchoidea</taxon>
        <taxon>Aphelenchoididae</taxon>
        <taxon>Bursaphelenchus</taxon>
    </lineage>
</organism>
<protein>
    <submittedName>
        <fullName evidence="8">Bac_surface_Ag domain-containing protein</fullName>
    </submittedName>
</protein>
<keyword evidence="4" id="KW-0812">Transmembrane</keyword>
<dbReference type="GO" id="GO:0033108">
    <property type="term" value="P:mitochondrial respiratory chain complex assembly"/>
    <property type="evidence" value="ECO:0007669"/>
    <property type="project" value="TreeGrafter"/>
</dbReference>
<comment type="subcellular location">
    <subcellularLocation>
        <location evidence="1">Mitochondrion outer membrane</location>
        <topology evidence="1">Multi-pass membrane protein</topology>
    </subcellularLocation>
</comment>
<dbReference type="WBParaSite" id="BXY_1520400.1">
    <property type="protein sequence ID" value="BXY_1520400.1"/>
    <property type="gene ID" value="BXY_1520400"/>
</dbReference>
<dbReference type="Proteomes" id="UP000095284">
    <property type="component" value="Unplaced"/>
</dbReference>